<evidence type="ECO:0000313" key="2">
    <source>
        <dbReference type="Proteomes" id="UP000054560"/>
    </source>
</evidence>
<evidence type="ECO:0000313" key="1">
    <source>
        <dbReference type="EMBL" id="KNC81014.1"/>
    </source>
</evidence>
<sequence length="103" mass="11313">MVNGAESRDLTVMLVGEHVDVDCAKNLYGVFVEEYRTELVVLTVGQRCWNRDVVGFDDILVMVSVDKLVDDFGGGAIARDETLDDAVEDESFGKVDGVANREV</sequence>
<dbReference type="AlphaFoldDB" id="A0A0L0FWJ7"/>
<dbReference type="RefSeq" id="XP_014154916.1">
    <property type="nucleotide sequence ID" value="XM_014299441.1"/>
</dbReference>
<dbReference type="GeneID" id="25907149"/>
<dbReference type="EMBL" id="KQ242078">
    <property type="protein sequence ID" value="KNC81014.1"/>
    <property type="molecule type" value="Genomic_DNA"/>
</dbReference>
<keyword evidence="2" id="KW-1185">Reference proteome</keyword>
<name>A0A0L0FWJ7_9EUKA</name>
<reference evidence="1 2" key="1">
    <citation type="submission" date="2011-02" db="EMBL/GenBank/DDBJ databases">
        <title>The Genome Sequence of Sphaeroforma arctica JP610.</title>
        <authorList>
            <consortium name="The Broad Institute Genome Sequencing Platform"/>
            <person name="Russ C."/>
            <person name="Cuomo C."/>
            <person name="Young S.K."/>
            <person name="Zeng Q."/>
            <person name="Gargeya S."/>
            <person name="Alvarado L."/>
            <person name="Berlin A."/>
            <person name="Chapman S.B."/>
            <person name="Chen Z."/>
            <person name="Freedman E."/>
            <person name="Gellesch M."/>
            <person name="Goldberg J."/>
            <person name="Griggs A."/>
            <person name="Gujja S."/>
            <person name="Heilman E."/>
            <person name="Heiman D."/>
            <person name="Howarth C."/>
            <person name="Mehta T."/>
            <person name="Neiman D."/>
            <person name="Pearson M."/>
            <person name="Roberts A."/>
            <person name="Saif S."/>
            <person name="Shea T."/>
            <person name="Shenoy N."/>
            <person name="Sisk P."/>
            <person name="Stolte C."/>
            <person name="Sykes S."/>
            <person name="White J."/>
            <person name="Yandava C."/>
            <person name="Burger G."/>
            <person name="Gray M.W."/>
            <person name="Holland P.W.H."/>
            <person name="King N."/>
            <person name="Lang F.B.F."/>
            <person name="Roger A.J."/>
            <person name="Ruiz-Trillo I."/>
            <person name="Haas B."/>
            <person name="Nusbaum C."/>
            <person name="Birren B."/>
        </authorList>
    </citation>
    <scope>NUCLEOTIDE SEQUENCE [LARGE SCALE GENOMIC DNA]</scope>
    <source>
        <strain evidence="1 2">JP610</strain>
    </source>
</reference>
<gene>
    <name evidence="1" type="ORF">SARC_06645</name>
</gene>
<accession>A0A0L0FWJ7</accession>
<organism evidence="1 2">
    <name type="scientific">Sphaeroforma arctica JP610</name>
    <dbReference type="NCBI Taxonomy" id="667725"/>
    <lineage>
        <taxon>Eukaryota</taxon>
        <taxon>Ichthyosporea</taxon>
        <taxon>Ichthyophonida</taxon>
        <taxon>Sphaeroforma</taxon>
    </lineage>
</organism>
<dbReference type="Proteomes" id="UP000054560">
    <property type="component" value="Unassembled WGS sequence"/>
</dbReference>
<proteinExistence type="predicted"/>
<protein>
    <submittedName>
        <fullName evidence="1">Uncharacterized protein</fullName>
    </submittedName>
</protein>